<evidence type="ECO:0000313" key="4">
    <source>
        <dbReference type="Proteomes" id="UP000197138"/>
    </source>
</evidence>
<evidence type="ECO:0000313" key="3">
    <source>
        <dbReference type="EMBL" id="PKI54628.1"/>
    </source>
</evidence>
<protein>
    <submittedName>
        <fullName evidence="2">Uncharacterized protein</fullName>
    </submittedName>
</protein>
<feature type="chain" id="PRO_5014072128" evidence="1">
    <location>
        <begin position="39"/>
        <end position="83"/>
    </location>
</feature>
<reference evidence="4" key="1">
    <citation type="journal article" date="2017" name="Plant J.">
        <title>The pomegranate (Punica granatum L.) genome and the genomics of punicalagin biosynthesis.</title>
        <authorList>
            <person name="Qin G."/>
            <person name="Xu C."/>
            <person name="Ming R."/>
            <person name="Tang H."/>
            <person name="Guyot R."/>
            <person name="Kramer E.M."/>
            <person name="Hu Y."/>
            <person name="Yi X."/>
            <person name="Qi Y."/>
            <person name="Xu X."/>
            <person name="Gao Z."/>
            <person name="Pan H."/>
            <person name="Jian J."/>
            <person name="Tian Y."/>
            <person name="Yue Z."/>
            <person name="Xu Y."/>
        </authorList>
    </citation>
    <scope>NUCLEOTIDE SEQUENCE [LARGE SCALE GENOMIC DNA]</scope>
    <source>
        <strain evidence="4">cv. Dabenzi</strain>
    </source>
</reference>
<dbReference type="Proteomes" id="UP000233551">
    <property type="component" value="Unassembled WGS sequence"/>
</dbReference>
<evidence type="ECO:0000256" key="1">
    <source>
        <dbReference type="SAM" id="SignalP"/>
    </source>
</evidence>
<organism evidence="2 4">
    <name type="scientific">Punica granatum</name>
    <name type="common">Pomegranate</name>
    <dbReference type="NCBI Taxonomy" id="22663"/>
    <lineage>
        <taxon>Eukaryota</taxon>
        <taxon>Viridiplantae</taxon>
        <taxon>Streptophyta</taxon>
        <taxon>Embryophyta</taxon>
        <taxon>Tracheophyta</taxon>
        <taxon>Spermatophyta</taxon>
        <taxon>Magnoliopsida</taxon>
        <taxon>eudicotyledons</taxon>
        <taxon>Gunneridae</taxon>
        <taxon>Pentapetalae</taxon>
        <taxon>rosids</taxon>
        <taxon>malvids</taxon>
        <taxon>Myrtales</taxon>
        <taxon>Lythraceae</taxon>
        <taxon>Punica</taxon>
    </lineage>
</organism>
<sequence length="83" mass="8993">MKKMFPASSARATMPFFFFFFFFVVLVMLLSLAGESRARPLSRVQGSGSGAPQESFEVTVRKLAAMLPRGPRVPPSGPSPGIN</sequence>
<name>A0A218Y134_PUNGR</name>
<keyword evidence="1" id="KW-0732">Signal</keyword>
<gene>
    <name evidence="2" type="ORF">CDL15_Pgr023358</name>
    <name evidence="3" type="ORF">CRG98_024979</name>
</gene>
<dbReference type="EMBL" id="MTKT01000420">
    <property type="protein sequence ID" value="OWM91025.1"/>
    <property type="molecule type" value="Genomic_DNA"/>
</dbReference>
<dbReference type="AlphaFoldDB" id="A0A218Y134"/>
<accession>A0A218Y134</accession>
<dbReference type="EMBL" id="PGOL01001776">
    <property type="protein sequence ID" value="PKI54628.1"/>
    <property type="molecule type" value="Genomic_DNA"/>
</dbReference>
<evidence type="ECO:0000313" key="2">
    <source>
        <dbReference type="EMBL" id="OWM91025.1"/>
    </source>
</evidence>
<evidence type="ECO:0000313" key="5">
    <source>
        <dbReference type="Proteomes" id="UP000233551"/>
    </source>
</evidence>
<comment type="caution">
    <text evidence="2">The sequence shown here is derived from an EMBL/GenBank/DDBJ whole genome shotgun (WGS) entry which is preliminary data.</text>
</comment>
<reference evidence="2" key="2">
    <citation type="submission" date="2017-06" db="EMBL/GenBank/DDBJ databases">
        <title>The pomegranate genome and the genomics of punicalagin biosynthesis.</title>
        <authorList>
            <person name="Xu C."/>
        </authorList>
    </citation>
    <scope>NUCLEOTIDE SEQUENCE [LARGE SCALE GENOMIC DNA]</scope>
    <source>
        <tissue evidence="2">Fresh leaf</tissue>
    </source>
</reference>
<feature type="signal peptide" evidence="1">
    <location>
        <begin position="1"/>
        <end position="38"/>
    </location>
</feature>
<reference evidence="3 5" key="3">
    <citation type="submission" date="2017-11" db="EMBL/GenBank/DDBJ databases">
        <title>De-novo sequencing of pomegranate (Punica granatum L.) genome.</title>
        <authorList>
            <person name="Akparov Z."/>
            <person name="Amiraslanov A."/>
            <person name="Hajiyeva S."/>
            <person name="Abbasov M."/>
            <person name="Kaur K."/>
            <person name="Hamwieh A."/>
            <person name="Solovyev V."/>
            <person name="Salamov A."/>
            <person name="Braich B."/>
            <person name="Kosarev P."/>
            <person name="Mahmoud A."/>
            <person name="Hajiyev E."/>
            <person name="Babayeva S."/>
            <person name="Izzatullayeva V."/>
            <person name="Mammadov A."/>
            <person name="Mammadov A."/>
            <person name="Sharifova S."/>
            <person name="Ojaghi J."/>
            <person name="Eynullazada K."/>
            <person name="Bayramov B."/>
            <person name="Abdulazimova A."/>
            <person name="Shahmuradov I."/>
        </authorList>
    </citation>
    <scope>NUCLEOTIDE SEQUENCE [LARGE SCALE GENOMIC DNA]</scope>
    <source>
        <strain evidence="3">AG2017</strain>
        <strain evidence="5">cv. AG2017</strain>
        <tissue evidence="3">Leaf</tissue>
    </source>
</reference>
<proteinExistence type="predicted"/>
<keyword evidence="5" id="KW-1185">Reference proteome</keyword>
<dbReference type="Proteomes" id="UP000197138">
    <property type="component" value="Unassembled WGS sequence"/>
</dbReference>